<comment type="caution">
    <text evidence="1">The sequence shown here is derived from an EMBL/GenBank/DDBJ whole genome shotgun (WGS) entry which is preliminary data.</text>
</comment>
<organism evidence="1 2">
    <name type="scientific">Smallanthus sonchifolius</name>
    <dbReference type="NCBI Taxonomy" id="185202"/>
    <lineage>
        <taxon>Eukaryota</taxon>
        <taxon>Viridiplantae</taxon>
        <taxon>Streptophyta</taxon>
        <taxon>Embryophyta</taxon>
        <taxon>Tracheophyta</taxon>
        <taxon>Spermatophyta</taxon>
        <taxon>Magnoliopsida</taxon>
        <taxon>eudicotyledons</taxon>
        <taxon>Gunneridae</taxon>
        <taxon>Pentapetalae</taxon>
        <taxon>asterids</taxon>
        <taxon>campanulids</taxon>
        <taxon>Asterales</taxon>
        <taxon>Asteraceae</taxon>
        <taxon>Asteroideae</taxon>
        <taxon>Heliantheae alliance</taxon>
        <taxon>Millerieae</taxon>
        <taxon>Smallanthus</taxon>
    </lineage>
</organism>
<keyword evidence="2" id="KW-1185">Reference proteome</keyword>
<protein>
    <submittedName>
        <fullName evidence="1">Uncharacterized protein</fullName>
    </submittedName>
</protein>
<dbReference type="Proteomes" id="UP001056120">
    <property type="component" value="Linkage Group LG22"/>
</dbReference>
<reference evidence="2" key="1">
    <citation type="journal article" date="2022" name="Mol. Ecol. Resour.">
        <title>The genomes of chicory, endive, great burdock and yacon provide insights into Asteraceae palaeo-polyploidization history and plant inulin production.</title>
        <authorList>
            <person name="Fan W."/>
            <person name="Wang S."/>
            <person name="Wang H."/>
            <person name="Wang A."/>
            <person name="Jiang F."/>
            <person name="Liu H."/>
            <person name="Zhao H."/>
            <person name="Xu D."/>
            <person name="Zhang Y."/>
        </authorList>
    </citation>
    <scope>NUCLEOTIDE SEQUENCE [LARGE SCALE GENOMIC DNA]</scope>
    <source>
        <strain evidence="2">cv. Yunnan</strain>
    </source>
</reference>
<gene>
    <name evidence="1" type="ORF">L1987_64975</name>
</gene>
<dbReference type="EMBL" id="CM042039">
    <property type="protein sequence ID" value="KAI3725197.1"/>
    <property type="molecule type" value="Genomic_DNA"/>
</dbReference>
<reference evidence="1 2" key="2">
    <citation type="journal article" date="2022" name="Mol. Ecol. Resour.">
        <title>The genomes of chicory, endive, great burdock and yacon provide insights into Asteraceae paleo-polyploidization history and plant inulin production.</title>
        <authorList>
            <person name="Fan W."/>
            <person name="Wang S."/>
            <person name="Wang H."/>
            <person name="Wang A."/>
            <person name="Jiang F."/>
            <person name="Liu H."/>
            <person name="Zhao H."/>
            <person name="Xu D."/>
            <person name="Zhang Y."/>
        </authorList>
    </citation>
    <scope>NUCLEOTIDE SEQUENCE [LARGE SCALE GENOMIC DNA]</scope>
    <source>
        <strain evidence="2">cv. Yunnan</strain>
        <tissue evidence="1">Leaves</tissue>
    </source>
</reference>
<sequence>MTTKFFKYNCCGLHNFATDQQATADKASQQHQTLDAANRQIISSFDFATDTSATTLTHLSAEGMLLVQMIKDKPLLKSPSKIPKKTFDLNTTVCCSLSFSCLPIGDDRGVVLRNKARLIVHGFNQQEGVDYTEVYALVARIEAIRLFLAYGSFKGFKVFHLDVKSAFSEWKDLDYGGCGLDRKSTSGDCQFLGNRLVSWECKKQTFVAISTCEVEYIATTSCCSQILWIQQQLRDYGLNFTGTPMMIDDTATMSITTNPVKHSKHIEI</sequence>
<evidence type="ECO:0000313" key="1">
    <source>
        <dbReference type="EMBL" id="KAI3725197.1"/>
    </source>
</evidence>
<proteinExistence type="predicted"/>
<accession>A0ACB9BT71</accession>
<name>A0ACB9BT71_9ASTR</name>
<evidence type="ECO:0000313" key="2">
    <source>
        <dbReference type="Proteomes" id="UP001056120"/>
    </source>
</evidence>